<name>A0A3P5ZMR2_BRACM</name>
<reference evidence="1" key="1">
    <citation type="submission" date="2018-11" db="EMBL/GenBank/DDBJ databases">
        <authorList>
            <consortium name="Genoscope - CEA"/>
            <person name="William W."/>
        </authorList>
    </citation>
    <scope>NUCLEOTIDE SEQUENCE</scope>
</reference>
<sequence length="274" mass="30954">MLKECVEVSASQIMLFRSPESSGVLKGLVDTNFGNESVKIGKTLDSGQVLSVSPIRYAQPLRPSPMYFAIFTFKIEELYNRGEICSNHGVNYRPIIDHDGLPRQRLSNQNMNKMKTREELLADERDYKRRRMSYRGKKVKRTPRQVLQDMIKEFTEVKLAGGIGCFEKGMPLHSLSSIGNDQKERSGMRNMIQVSQRDNIVTDHTSAVIEEMMNSQGPNDIATKGNLIIKATDLVKRLLQITRPKGMIAMTAAAIGNIGIKTRLKIDTIHLERD</sequence>
<dbReference type="InterPro" id="IPR051591">
    <property type="entry name" value="UPF0224_FAM112_RNA_Proc"/>
</dbReference>
<organism evidence="1">
    <name type="scientific">Brassica campestris</name>
    <name type="common">Field mustard</name>
    <dbReference type="NCBI Taxonomy" id="3711"/>
    <lineage>
        <taxon>Eukaryota</taxon>
        <taxon>Viridiplantae</taxon>
        <taxon>Streptophyta</taxon>
        <taxon>Embryophyta</taxon>
        <taxon>Tracheophyta</taxon>
        <taxon>Spermatophyta</taxon>
        <taxon>Magnoliopsida</taxon>
        <taxon>eudicotyledons</taxon>
        <taxon>Gunneridae</taxon>
        <taxon>Pentapetalae</taxon>
        <taxon>rosids</taxon>
        <taxon>malvids</taxon>
        <taxon>Brassicales</taxon>
        <taxon>Brassicaceae</taxon>
        <taxon>Brassiceae</taxon>
        <taxon>Brassica</taxon>
    </lineage>
</organism>
<gene>
    <name evidence="1" type="ORF">BRAA05T23062Z</name>
</gene>
<accession>A0A3P5ZMR2</accession>
<protein>
    <submittedName>
        <fullName evidence="1">Uncharacterized protein</fullName>
    </submittedName>
</protein>
<dbReference type="EMBL" id="LR031570">
    <property type="protein sequence ID" value="VDC73348.1"/>
    <property type="molecule type" value="Genomic_DNA"/>
</dbReference>
<proteinExistence type="predicted"/>
<evidence type="ECO:0000313" key="1">
    <source>
        <dbReference type="EMBL" id="VDC73348.1"/>
    </source>
</evidence>
<dbReference type="PANTHER" id="PTHR21402">
    <property type="entry name" value="GAMETOCYTE SPECIFIC FACTOR 1-RELATED"/>
    <property type="match status" value="1"/>
</dbReference>
<dbReference type="PANTHER" id="PTHR21402:SF12">
    <property type="entry name" value="CHHC U11-48K-TYPE DOMAIN-CONTAINING PROTEIN"/>
    <property type="match status" value="1"/>
</dbReference>
<dbReference type="AlphaFoldDB" id="A0A3P5ZMR2"/>